<accession>A0AA45W7M3</accession>
<proteinExistence type="predicted"/>
<evidence type="ECO:0000313" key="2">
    <source>
        <dbReference type="EMBL" id="SIT11034.1"/>
    </source>
</evidence>
<dbReference type="EMBL" id="FTOU01000019">
    <property type="protein sequence ID" value="SIT11034.1"/>
    <property type="molecule type" value="Genomic_DNA"/>
</dbReference>
<evidence type="ECO:0000256" key="1">
    <source>
        <dbReference type="SAM" id="MobiDB-lite"/>
    </source>
</evidence>
<reference evidence="3 5" key="2">
    <citation type="submission" date="2021-01" db="EMBL/GenBank/DDBJ databases">
        <title>Biogeographic distribution of Paracoccus.</title>
        <authorList>
            <person name="Hollensteiner J."/>
            <person name="Leineberger J."/>
            <person name="Brinkhoff T."/>
            <person name="Daniel R."/>
        </authorList>
    </citation>
    <scope>NUCLEOTIDE SEQUENCE [LARGE SCALE GENOMIC DNA]</scope>
    <source>
        <strain evidence="3 5">DSM 18447</strain>
    </source>
</reference>
<evidence type="ECO:0000313" key="3">
    <source>
        <dbReference type="EMBL" id="WCR05220.1"/>
    </source>
</evidence>
<dbReference type="Pfam" id="PF04860">
    <property type="entry name" value="Phage_portal"/>
    <property type="match status" value="1"/>
</dbReference>
<keyword evidence="5" id="KW-1185">Reference proteome</keyword>
<evidence type="ECO:0000313" key="5">
    <source>
        <dbReference type="Proteomes" id="UP001215549"/>
    </source>
</evidence>
<dbReference type="NCBIfam" id="TIGR01537">
    <property type="entry name" value="portal_HK97"/>
    <property type="match status" value="1"/>
</dbReference>
<dbReference type="Proteomes" id="UP001215549">
    <property type="component" value="Chromosome"/>
</dbReference>
<protein>
    <submittedName>
        <fullName evidence="2 3">Phage portal protein</fullName>
    </submittedName>
</protein>
<dbReference type="AlphaFoldDB" id="A0AA45W7M3"/>
<dbReference type="EMBL" id="CP067140">
    <property type="protein sequence ID" value="WCR05220.1"/>
    <property type="molecule type" value="Genomic_DNA"/>
</dbReference>
<dbReference type="InterPro" id="IPR006427">
    <property type="entry name" value="Portal_HK97"/>
</dbReference>
<organism evidence="2 4">
    <name type="scientific">Paracoccus saliphilus</name>
    <dbReference type="NCBI Taxonomy" id="405559"/>
    <lineage>
        <taxon>Bacteria</taxon>
        <taxon>Pseudomonadati</taxon>
        <taxon>Pseudomonadota</taxon>
        <taxon>Alphaproteobacteria</taxon>
        <taxon>Rhodobacterales</taxon>
        <taxon>Paracoccaceae</taxon>
        <taxon>Paracoccus</taxon>
    </lineage>
</organism>
<name>A0AA45W7M3_9RHOB</name>
<reference evidence="2 4" key="1">
    <citation type="submission" date="2017-01" db="EMBL/GenBank/DDBJ databases">
        <authorList>
            <person name="Varghese N."/>
            <person name="Submissions S."/>
        </authorList>
    </citation>
    <scope>NUCLEOTIDE SEQUENCE [LARGE SCALE GENOMIC DNA]</scope>
    <source>
        <strain evidence="2 4">DSM 18447</strain>
    </source>
</reference>
<feature type="region of interest" description="Disordered" evidence="1">
    <location>
        <begin position="370"/>
        <end position="404"/>
    </location>
</feature>
<dbReference type="InterPro" id="IPR006944">
    <property type="entry name" value="Phage/GTA_portal"/>
</dbReference>
<gene>
    <name evidence="3" type="ORF">JHX88_08625</name>
    <name evidence="2" type="ORF">SAMN05421772_11927</name>
</gene>
<dbReference type="Gene3D" id="1.20.1270.210">
    <property type="match status" value="1"/>
</dbReference>
<dbReference type="Proteomes" id="UP000186216">
    <property type="component" value="Unassembled WGS sequence"/>
</dbReference>
<sequence>MFQRIARVFGQSDPIETKSAVTLTDPAAYEIFGITPSSTGISVTAQSAMQVPAVRRAVSLIAESVATLPFKVYDQETREAAKDHPAYPLIHDHSNDWTSAEAFREQITTDALLHGNGFAQIGRSQDGTPLFMLRIAPGAVSIELDPYGEPSYRIRLQDGGDQVLPYSEILHIQALGGISPITLAKDAIGLTIAAEKHLSGFFKNGGRPSGVIKHEKALDVEASKKIEASWFNAHGGENSGSTAILDEGMDFQEIAHKLADSEFSEVRREQIREIARAFGVPPSSLFEMSRATWSNYEQAQREFLTGTLRPWIARWQAAYSRALIAPEDRAAFYIEGNADDMLSVDHAARATAFGQYRSMGVMTANDVRQRMNMPPITGGDSLDNPYTSTGAAPTPADSTDENDE</sequence>
<dbReference type="Gene3D" id="3.40.140.120">
    <property type="match status" value="1"/>
</dbReference>
<evidence type="ECO:0000313" key="4">
    <source>
        <dbReference type="Proteomes" id="UP000186216"/>
    </source>
</evidence>
<dbReference type="Gene3D" id="3.30.1120.70">
    <property type="match status" value="1"/>
</dbReference>
<dbReference type="RefSeq" id="WP_076528107.1">
    <property type="nucleotide sequence ID" value="NZ_CP067140.1"/>
</dbReference>